<comment type="function">
    <text evidence="5">Catalyzes the phosphorylation of hydroxymethylpyrimidine phosphate (HMP-P) to HMP-PP, and of HMP to HMP-P.</text>
</comment>
<gene>
    <name evidence="25" type="primary">thiD</name>
    <name evidence="25" type="ORF">H9867_05015</name>
</gene>
<evidence type="ECO:0000256" key="21">
    <source>
        <dbReference type="ARBA" id="ARBA00061288"/>
    </source>
</evidence>
<dbReference type="Gene3D" id="3.40.1190.20">
    <property type="match status" value="1"/>
</dbReference>
<evidence type="ECO:0000256" key="10">
    <source>
        <dbReference type="ARBA" id="ARBA00012963"/>
    </source>
</evidence>
<evidence type="ECO:0000256" key="19">
    <source>
        <dbReference type="ARBA" id="ARBA00047883"/>
    </source>
</evidence>
<dbReference type="AlphaFoldDB" id="A0A9D1RY24"/>
<evidence type="ECO:0000256" key="22">
    <source>
        <dbReference type="ARBA" id="ARBA00061559"/>
    </source>
</evidence>
<dbReference type="GO" id="GO:0004789">
    <property type="term" value="F:thiamine-phosphate diphosphorylase activity"/>
    <property type="evidence" value="ECO:0007669"/>
    <property type="project" value="UniProtKB-EC"/>
</dbReference>
<comment type="catalytic activity">
    <reaction evidence="18">
        <text>2-(2-carboxy-4-methylthiazol-5-yl)ethyl phosphate + 4-amino-2-methyl-5-(diphosphooxymethyl)pyrimidine + 2 H(+) = thiamine phosphate + CO2 + diphosphate</text>
        <dbReference type="Rhea" id="RHEA:47848"/>
        <dbReference type="ChEBI" id="CHEBI:15378"/>
        <dbReference type="ChEBI" id="CHEBI:16526"/>
        <dbReference type="ChEBI" id="CHEBI:33019"/>
        <dbReference type="ChEBI" id="CHEBI:37575"/>
        <dbReference type="ChEBI" id="CHEBI:57841"/>
        <dbReference type="ChEBI" id="CHEBI:62890"/>
        <dbReference type="EC" id="2.5.1.3"/>
    </reaction>
</comment>
<evidence type="ECO:0000256" key="11">
    <source>
        <dbReference type="ARBA" id="ARBA00022679"/>
    </source>
</evidence>
<evidence type="ECO:0000256" key="6">
    <source>
        <dbReference type="ARBA" id="ARBA00004769"/>
    </source>
</evidence>
<evidence type="ECO:0000259" key="24">
    <source>
        <dbReference type="Pfam" id="PF08543"/>
    </source>
</evidence>
<comment type="function">
    <text evidence="4">Condenses 4-methyl-5-(beta-hydroxyethyl)thiazole monophosphate (THZ-P) and 2-methyl-4-amino-5-hydroxymethyl pyrimidine pyrophosphate (HMP-PP) to form thiamine monophosphate (TMP).</text>
</comment>
<evidence type="ECO:0000256" key="3">
    <source>
        <dbReference type="ARBA" id="ARBA00001946"/>
    </source>
</evidence>
<comment type="similarity">
    <text evidence="22">In the C-terminal section; belongs to the thiaminase-2 family.</text>
</comment>
<dbReference type="GO" id="GO:0005829">
    <property type="term" value="C:cytosol"/>
    <property type="evidence" value="ECO:0007669"/>
    <property type="project" value="TreeGrafter"/>
</dbReference>
<keyword evidence="13 25" id="KW-0418">Kinase</keyword>
<comment type="catalytic activity">
    <reaction evidence="19">
        <text>2-[(2R,5Z)-2-carboxy-4-methylthiazol-5(2H)-ylidene]ethyl phosphate + 4-amino-2-methyl-5-(diphosphooxymethyl)pyrimidine + 2 H(+) = thiamine phosphate + CO2 + diphosphate</text>
        <dbReference type="Rhea" id="RHEA:47844"/>
        <dbReference type="ChEBI" id="CHEBI:15378"/>
        <dbReference type="ChEBI" id="CHEBI:16526"/>
        <dbReference type="ChEBI" id="CHEBI:33019"/>
        <dbReference type="ChEBI" id="CHEBI:37575"/>
        <dbReference type="ChEBI" id="CHEBI:57841"/>
        <dbReference type="ChEBI" id="CHEBI:62899"/>
        <dbReference type="EC" id="2.5.1.3"/>
    </reaction>
</comment>
<keyword evidence="16" id="KW-0511">Multifunctional enzyme</keyword>
<evidence type="ECO:0000256" key="1">
    <source>
        <dbReference type="ARBA" id="ARBA00000151"/>
    </source>
</evidence>
<dbReference type="EC" id="2.7.1.49" evidence="8"/>
<evidence type="ECO:0000256" key="12">
    <source>
        <dbReference type="ARBA" id="ARBA00022741"/>
    </source>
</evidence>
<comment type="catalytic activity">
    <reaction evidence="17">
        <text>4-methyl-5-(2-phosphooxyethyl)-thiazole + 4-amino-2-methyl-5-(diphosphooxymethyl)pyrimidine + H(+) = thiamine phosphate + diphosphate</text>
        <dbReference type="Rhea" id="RHEA:22328"/>
        <dbReference type="ChEBI" id="CHEBI:15378"/>
        <dbReference type="ChEBI" id="CHEBI:33019"/>
        <dbReference type="ChEBI" id="CHEBI:37575"/>
        <dbReference type="ChEBI" id="CHEBI:57841"/>
        <dbReference type="ChEBI" id="CHEBI:58296"/>
        <dbReference type="EC" id="2.5.1.3"/>
    </reaction>
</comment>
<dbReference type="GO" id="GO:0008902">
    <property type="term" value="F:hydroxymethylpyrimidine kinase activity"/>
    <property type="evidence" value="ECO:0007669"/>
    <property type="project" value="UniProtKB-EC"/>
</dbReference>
<name>A0A9D1RY24_9CORY</name>
<comment type="catalytic activity">
    <reaction evidence="1">
        <text>4-amino-5-hydroxymethyl-2-methylpyrimidine + ATP = 4-amino-2-methyl-5-(phosphooxymethyl)pyrimidine + ADP + H(+)</text>
        <dbReference type="Rhea" id="RHEA:23096"/>
        <dbReference type="ChEBI" id="CHEBI:15378"/>
        <dbReference type="ChEBI" id="CHEBI:16892"/>
        <dbReference type="ChEBI" id="CHEBI:30616"/>
        <dbReference type="ChEBI" id="CHEBI:58354"/>
        <dbReference type="ChEBI" id="CHEBI:456216"/>
        <dbReference type="EC" id="2.7.1.49"/>
    </reaction>
</comment>
<evidence type="ECO:0000256" key="8">
    <source>
        <dbReference type="ARBA" id="ARBA00012135"/>
    </source>
</evidence>
<evidence type="ECO:0000256" key="15">
    <source>
        <dbReference type="ARBA" id="ARBA00022977"/>
    </source>
</evidence>
<dbReference type="EC" id="2.5.1.3" evidence="9"/>
<dbReference type="EC" id="2.7.4.7" evidence="10"/>
<dbReference type="EMBL" id="DXFZ01000057">
    <property type="protein sequence ID" value="HIW95829.1"/>
    <property type="molecule type" value="Genomic_DNA"/>
</dbReference>
<evidence type="ECO:0000313" key="25">
    <source>
        <dbReference type="EMBL" id="HIW95829.1"/>
    </source>
</evidence>
<evidence type="ECO:0000256" key="23">
    <source>
        <dbReference type="ARBA" id="ARBA00067202"/>
    </source>
</evidence>
<proteinExistence type="inferred from homology"/>
<accession>A0A9D1RY24</accession>
<reference evidence="25" key="2">
    <citation type="submission" date="2021-04" db="EMBL/GenBank/DDBJ databases">
        <authorList>
            <person name="Gilroy R."/>
        </authorList>
    </citation>
    <scope>NUCLEOTIDE SEQUENCE</scope>
    <source>
        <strain evidence="25">4376</strain>
    </source>
</reference>
<keyword evidence="11 25" id="KW-0808">Transferase</keyword>
<evidence type="ECO:0000256" key="18">
    <source>
        <dbReference type="ARBA" id="ARBA00047851"/>
    </source>
</evidence>
<evidence type="ECO:0000256" key="7">
    <source>
        <dbReference type="ARBA" id="ARBA00005165"/>
    </source>
</evidence>
<comment type="cofactor">
    <cofactor evidence="3">
        <name>Mg(2+)</name>
        <dbReference type="ChEBI" id="CHEBI:18420"/>
    </cofactor>
</comment>
<comment type="pathway">
    <text evidence="7">Cofactor biosynthesis; thiamine diphosphate biosynthesis; thiamine phosphate from 4-amino-2-methyl-5-diphosphomethylpyrimidine and 4-methyl-5-(2-phosphoethyl)-thiazole: step 1/1.</text>
</comment>
<evidence type="ECO:0000256" key="5">
    <source>
        <dbReference type="ARBA" id="ARBA00003848"/>
    </source>
</evidence>
<organism evidence="25 26">
    <name type="scientific">Candidatus Corynebacterium gallistercoris</name>
    <dbReference type="NCBI Taxonomy" id="2838530"/>
    <lineage>
        <taxon>Bacteria</taxon>
        <taxon>Bacillati</taxon>
        <taxon>Actinomycetota</taxon>
        <taxon>Actinomycetes</taxon>
        <taxon>Mycobacteriales</taxon>
        <taxon>Corynebacteriaceae</taxon>
        <taxon>Corynebacterium</taxon>
    </lineage>
</organism>
<dbReference type="InterPro" id="IPR029056">
    <property type="entry name" value="Ribokinase-like"/>
</dbReference>
<dbReference type="GO" id="GO:0008972">
    <property type="term" value="F:phosphomethylpyrimidine kinase activity"/>
    <property type="evidence" value="ECO:0007669"/>
    <property type="project" value="UniProtKB-EC"/>
</dbReference>
<dbReference type="CDD" id="cd01169">
    <property type="entry name" value="HMPP_kinase"/>
    <property type="match status" value="1"/>
</dbReference>
<dbReference type="FunFam" id="3.40.1190.20:FF:000003">
    <property type="entry name" value="Phosphomethylpyrimidine kinase ThiD"/>
    <property type="match status" value="1"/>
</dbReference>
<evidence type="ECO:0000256" key="16">
    <source>
        <dbReference type="ARBA" id="ARBA00023268"/>
    </source>
</evidence>
<dbReference type="SUPFAM" id="SSF53613">
    <property type="entry name" value="Ribokinase-like"/>
    <property type="match status" value="1"/>
</dbReference>
<keyword evidence="12" id="KW-0547">Nucleotide-binding</keyword>
<dbReference type="GO" id="GO:0005524">
    <property type="term" value="F:ATP binding"/>
    <property type="evidence" value="ECO:0007669"/>
    <property type="project" value="UniProtKB-KW"/>
</dbReference>
<evidence type="ECO:0000256" key="13">
    <source>
        <dbReference type="ARBA" id="ARBA00022777"/>
    </source>
</evidence>
<dbReference type="Pfam" id="PF08543">
    <property type="entry name" value="Phos_pyr_kin"/>
    <property type="match status" value="1"/>
</dbReference>
<keyword evidence="14" id="KW-0067">ATP-binding</keyword>
<sequence>MAGMNATPSRPRVLSIAGTDPTGGAGIQADLKSIMAAGGYGMSVVTALVAQNTRGVRSIHTPPQEFLIEQLECVFDDVVCDGVKVGMLGDVRTLDTVSSFLASHPVPVLVIDPVTIASSGDRLLTREAEDALRQFTGMADVITPNIPELALLAKTDIPRGEDEAVAVAKKYAESTGTVVIVKMGHLTGPEAGNIAVRPDGRTHAVSSPRIDTTNTHGTGCSLSSALATRMAGGSSVEEALDWATPWLNGAIQAGAKLRVGGSNGPVDHGAGVCSTMETKNSSI</sequence>
<comment type="similarity">
    <text evidence="21">In the central section; belongs to the ThiD family.</text>
</comment>
<comment type="similarity">
    <text evidence="20">In the N-terminal section; belongs to the thiamine-phosphate synthase family.</text>
</comment>
<dbReference type="GO" id="GO:0009228">
    <property type="term" value="P:thiamine biosynthetic process"/>
    <property type="evidence" value="ECO:0007669"/>
    <property type="project" value="UniProtKB-KW"/>
</dbReference>
<dbReference type="InterPro" id="IPR004399">
    <property type="entry name" value="HMP/HMP-P_kinase_dom"/>
</dbReference>
<dbReference type="PANTHER" id="PTHR20858:SF17">
    <property type="entry name" value="HYDROXYMETHYLPYRIMIDINE_PHOSPHOMETHYLPYRIMIDINE KINASE THI20-RELATED"/>
    <property type="match status" value="1"/>
</dbReference>
<feature type="domain" description="Pyridoxamine kinase/Phosphomethylpyrimidine kinase" evidence="24">
    <location>
        <begin position="20"/>
        <end position="267"/>
    </location>
</feature>
<comment type="caution">
    <text evidence="25">The sequence shown here is derived from an EMBL/GenBank/DDBJ whole genome shotgun (WGS) entry which is preliminary data.</text>
</comment>
<evidence type="ECO:0000313" key="26">
    <source>
        <dbReference type="Proteomes" id="UP000824189"/>
    </source>
</evidence>
<dbReference type="InterPro" id="IPR013749">
    <property type="entry name" value="PM/HMP-P_kinase-1"/>
</dbReference>
<comment type="catalytic activity">
    <reaction evidence="2">
        <text>4-amino-2-methyl-5-(phosphooxymethyl)pyrimidine + ATP = 4-amino-2-methyl-5-(diphosphooxymethyl)pyrimidine + ADP</text>
        <dbReference type="Rhea" id="RHEA:19893"/>
        <dbReference type="ChEBI" id="CHEBI:30616"/>
        <dbReference type="ChEBI" id="CHEBI:57841"/>
        <dbReference type="ChEBI" id="CHEBI:58354"/>
        <dbReference type="ChEBI" id="CHEBI:456216"/>
        <dbReference type="EC" id="2.7.4.7"/>
    </reaction>
</comment>
<evidence type="ECO:0000256" key="20">
    <source>
        <dbReference type="ARBA" id="ARBA00061283"/>
    </source>
</evidence>
<dbReference type="Proteomes" id="UP000824189">
    <property type="component" value="Unassembled WGS sequence"/>
</dbReference>
<comment type="pathway">
    <text evidence="6">Cofactor biosynthesis; thiamine diphosphate biosynthesis; 4-amino-2-methyl-5-diphosphomethylpyrimidine from 5-amino-1-(5-phospho-D-ribosyl)imidazole: step 3/3.</text>
</comment>
<keyword evidence="15" id="KW-0784">Thiamine biosynthesis</keyword>
<protein>
    <recommendedName>
        <fullName evidence="23">Thiamine biosynthesis multifunctional protein ThiED</fullName>
        <ecNumber evidence="9">2.5.1.3</ecNumber>
        <ecNumber evidence="8">2.7.1.49</ecNumber>
        <ecNumber evidence="10">2.7.4.7</ecNumber>
    </recommendedName>
</protein>
<dbReference type="NCBIfam" id="TIGR00097">
    <property type="entry name" value="HMP-P_kinase"/>
    <property type="match status" value="1"/>
</dbReference>
<evidence type="ECO:0000256" key="17">
    <source>
        <dbReference type="ARBA" id="ARBA00047334"/>
    </source>
</evidence>
<evidence type="ECO:0000256" key="2">
    <source>
        <dbReference type="ARBA" id="ARBA00000565"/>
    </source>
</evidence>
<evidence type="ECO:0000256" key="9">
    <source>
        <dbReference type="ARBA" id="ARBA00012830"/>
    </source>
</evidence>
<evidence type="ECO:0000256" key="14">
    <source>
        <dbReference type="ARBA" id="ARBA00022840"/>
    </source>
</evidence>
<reference evidence="25" key="1">
    <citation type="journal article" date="2021" name="PeerJ">
        <title>Extensive microbial diversity within the chicken gut microbiome revealed by metagenomics and culture.</title>
        <authorList>
            <person name="Gilroy R."/>
            <person name="Ravi A."/>
            <person name="Getino M."/>
            <person name="Pursley I."/>
            <person name="Horton D.L."/>
            <person name="Alikhan N.F."/>
            <person name="Baker D."/>
            <person name="Gharbi K."/>
            <person name="Hall N."/>
            <person name="Watson M."/>
            <person name="Adriaenssens E.M."/>
            <person name="Foster-Nyarko E."/>
            <person name="Jarju S."/>
            <person name="Secka A."/>
            <person name="Antonio M."/>
            <person name="Oren A."/>
            <person name="Chaudhuri R.R."/>
            <person name="La Ragione R."/>
            <person name="Hildebrand F."/>
            <person name="Pallen M.J."/>
        </authorList>
    </citation>
    <scope>NUCLEOTIDE SEQUENCE</scope>
    <source>
        <strain evidence="25">4376</strain>
    </source>
</reference>
<evidence type="ECO:0000256" key="4">
    <source>
        <dbReference type="ARBA" id="ARBA00003814"/>
    </source>
</evidence>
<dbReference type="PANTHER" id="PTHR20858">
    <property type="entry name" value="PHOSPHOMETHYLPYRIMIDINE KINASE"/>
    <property type="match status" value="1"/>
</dbReference>